<comment type="caution">
    <text evidence="1">The sequence shown here is derived from an EMBL/GenBank/DDBJ whole genome shotgun (WGS) entry which is preliminary data.</text>
</comment>
<name>A0A4C1V3L0_EUMVA</name>
<evidence type="ECO:0000313" key="2">
    <source>
        <dbReference type="Proteomes" id="UP000299102"/>
    </source>
</evidence>
<sequence length="187" mass="20522">MNPFTSKTVSMKLNQITNTSERRPGPVVLMRSFPFRAGALSQRRLPARFRHGSGVVAAPVYFLTVASIMGEIRFSIMIVSGGIDGVTVDVCESMKDRWLYILCVNDTKQKGIVMGPSNMDPCTFIGLALTRTNEDTEVLASVYQKSLYNGPTHVAAAVEVACFADEEDATEFRFTFVFIAVATHGLN</sequence>
<proteinExistence type="predicted"/>
<dbReference type="Proteomes" id="UP000299102">
    <property type="component" value="Unassembled WGS sequence"/>
</dbReference>
<evidence type="ECO:0000313" key="1">
    <source>
        <dbReference type="EMBL" id="GBP33403.1"/>
    </source>
</evidence>
<dbReference type="AlphaFoldDB" id="A0A4C1V3L0"/>
<gene>
    <name evidence="1" type="ORF">EVAR_6751_1</name>
</gene>
<accession>A0A4C1V3L0</accession>
<protein>
    <submittedName>
        <fullName evidence="1">Uncharacterized protein</fullName>
    </submittedName>
</protein>
<organism evidence="1 2">
    <name type="scientific">Eumeta variegata</name>
    <name type="common">Bagworm moth</name>
    <name type="synonym">Eumeta japonica</name>
    <dbReference type="NCBI Taxonomy" id="151549"/>
    <lineage>
        <taxon>Eukaryota</taxon>
        <taxon>Metazoa</taxon>
        <taxon>Ecdysozoa</taxon>
        <taxon>Arthropoda</taxon>
        <taxon>Hexapoda</taxon>
        <taxon>Insecta</taxon>
        <taxon>Pterygota</taxon>
        <taxon>Neoptera</taxon>
        <taxon>Endopterygota</taxon>
        <taxon>Lepidoptera</taxon>
        <taxon>Glossata</taxon>
        <taxon>Ditrysia</taxon>
        <taxon>Tineoidea</taxon>
        <taxon>Psychidae</taxon>
        <taxon>Oiketicinae</taxon>
        <taxon>Eumeta</taxon>
    </lineage>
</organism>
<keyword evidence="2" id="KW-1185">Reference proteome</keyword>
<reference evidence="1 2" key="1">
    <citation type="journal article" date="2019" name="Commun. Biol.">
        <title>The bagworm genome reveals a unique fibroin gene that provides high tensile strength.</title>
        <authorList>
            <person name="Kono N."/>
            <person name="Nakamura H."/>
            <person name="Ohtoshi R."/>
            <person name="Tomita M."/>
            <person name="Numata K."/>
            <person name="Arakawa K."/>
        </authorList>
    </citation>
    <scope>NUCLEOTIDE SEQUENCE [LARGE SCALE GENOMIC DNA]</scope>
</reference>
<dbReference type="EMBL" id="BGZK01000273">
    <property type="protein sequence ID" value="GBP33403.1"/>
    <property type="molecule type" value="Genomic_DNA"/>
</dbReference>